<dbReference type="SMART" id="SM00095">
    <property type="entry name" value="TR_THY"/>
    <property type="match status" value="1"/>
</dbReference>
<dbReference type="InParanoid" id="A0A3P8UR45"/>
<dbReference type="InterPro" id="IPR023418">
    <property type="entry name" value="Thyroxine_BS"/>
</dbReference>
<dbReference type="SUPFAM" id="SSF49472">
    <property type="entry name" value="Transthyretin (synonym: prealbumin)"/>
    <property type="match status" value="1"/>
</dbReference>
<protein>
    <recommendedName>
        <fullName evidence="1">Transthyretin</fullName>
    </recommendedName>
</protein>
<evidence type="ECO:0000313" key="4">
    <source>
        <dbReference type="Proteomes" id="UP000265120"/>
    </source>
</evidence>
<keyword evidence="4" id="KW-1185">Reference proteome</keyword>
<dbReference type="GO" id="GO:0005576">
    <property type="term" value="C:extracellular region"/>
    <property type="evidence" value="ECO:0007669"/>
    <property type="project" value="UniProtKB-SubCell"/>
</dbReference>
<sequence length="131" mass="14646">VGLWIFTTVQLTMAAAATASGSSPLSIHVLNTGGGIPAIKMDVSLHRLSSELIIWNILTDENGCCLGMINREDFTPGMYKVRFETSSYWESLCLTSIHPYIEVVFTIRRPEQRLHLNLLISGTSYYTYIES</sequence>
<comment type="function">
    <text evidence="1">Thyroid hormone-binding protein. Probably transports thyroxine from the bloodstream to the brain.</text>
</comment>
<reference evidence="3" key="2">
    <citation type="submission" date="2025-08" db="UniProtKB">
        <authorList>
            <consortium name="Ensembl"/>
        </authorList>
    </citation>
    <scope>IDENTIFICATION</scope>
</reference>
<evidence type="ECO:0000313" key="3">
    <source>
        <dbReference type="Ensembl" id="ENSCSEP00000002735.1"/>
    </source>
</evidence>
<evidence type="ECO:0000256" key="1">
    <source>
        <dbReference type="RuleBase" id="RU361269"/>
    </source>
</evidence>
<feature type="signal peptide" evidence="1">
    <location>
        <begin position="1"/>
        <end position="19"/>
    </location>
</feature>
<keyword evidence="1" id="KW-0795">Thyroid hormone</keyword>
<dbReference type="PROSITE" id="PS00768">
    <property type="entry name" value="TRANSTHYRETIN_1"/>
    <property type="match status" value="1"/>
</dbReference>
<comment type="similarity">
    <text evidence="1">Belongs to the transthyretin family.</text>
</comment>
<proteinExistence type="inferred from homology"/>
<dbReference type="AlphaFoldDB" id="A0A3P8UR45"/>
<dbReference type="GeneTree" id="ENSGT01100000264203"/>
<organism evidence="3 4">
    <name type="scientific">Cynoglossus semilaevis</name>
    <name type="common">Tongue sole</name>
    <dbReference type="NCBI Taxonomy" id="244447"/>
    <lineage>
        <taxon>Eukaryota</taxon>
        <taxon>Metazoa</taxon>
        <taxon>Chordata</taxon>
        <taxon>Craniata</taxon>
        <taxon>Vertebrata</taxon>
        <taxon>Euteleostomi</taxon>
        <taxon>Actinopterygii</taxon>
        <taxon>Neopterygii</taxon>
        <taxon>Teleostei</taxon>
        <taxon>Neoteleostei</taxon>
        <taxon>Acanthomorphata</taxon>
        <taxon>Carangaria</taxon>
        <taxon>Pleuronectiformes</taxon>
        <taxon>Pleuronectoidei</taxon>
        <taxon>Cynoglossidae</taxon>
        <taxon>Cynoglossinae</taxon>
        <taxon>Cynoglossus</taxon>
    </lineage>
</organism>
<reference evidence="3" key="3">
    <citation type="submission" date="2025-09" db="UniProtKB">
        <authorList>
            <consortium name="Ensembl"/>
        </authorList>
    </citation>
    <scope>IDENTIFICATION</scope>
</reference>
<dbReference type="InterPro" id="IPR036817">
    <property type="entry name" value="Transthyretin/HIU_hydrolase_sf"/>
</dbReference>
<dbReference type="Ensembl" id="ENSCSET00000002778.1">
    <property type="protein sequence ID" value="ENSCSEP00000002735.1"/>
    <property type="gene ID" value="ENSCSEG00000001817.1"/>
</dbReference>
<dbReference type="Gene3D" id="2.60.40.180">
    <property type="entry name" value="Transthyretin/hydroxyisourate hydrolase domain"/>
    <property type="match status" value="1"/>
</dbReference>
<name>A0A3P8UR45_CYNSE</name>
<dbReference type="GO" id="GO:0070324">
    <property type="term" value="F:thyroid hormone binding"/>
    <property type="evidence" value="ECO:0007669"/>
    <property type="project" value="UniProtKB-UniRule"/>
</dbReference>
<dbReference type="Proteomes" id="UP000265120">
    <property type="component" value="Chromosome 6"/>
</dbReference>
<accession>A0A3P8UR45</accession>
<dbReference type="GO" id="GO:0005179">
    <property type="term" value="F:hormone activity"/>
    <property type="evidence" value="ECO:0007669"/>
    <property type="project" value="UniProtKB-UniRule"/>
</dbReference>
<keyword evidence="1" id="KW-0732">Signal</keyword>
<dbReference type="STRING" id="244447.ENSCSEP00000002735"/>
<comment type="subunit">
    <text evidence="1">Homotetramer.</text>
</comment>
<dbReference type="GO" id="GO:0006144">
    <property type="term" value="P:purine nucleobase metabolic process"/>
    <property type="evidence" value="ECO:0007669"/>
    <property type="project" value="TreeGrafter"/>
</dbReference>
<dbReference type="PANTHER" id="PTHR10395:SF13">
    <property type="entry name" value="5-HYDROXYISOURATE HYDROLASE"/>
    <property type="match status" value="1"/>
</dbReference>
<reference evidence="3 4" key="1">
    <citation type="journal article" date="2014" name="Nat. Genet.">
        <title>Whole-genome sequence of a flatfish provides insights into ZW sex chromosome evolution and adaptation to a benthic lifestyle.</title>
        <authorList>
            <person name="Chen S."/>
            <person name="Zhang G."/>
            <person name="Shao C."/>
            <person name="Huang Q."/>
            <person name="Liu G."/>
            <person name="Zhang P."/>
            <person name="Song W."/>
            <person name="An N."/>
            <person name="Chalopin D."/>
            <person name="Volff J.N."/>
            <person name="Hong Y."/>
            <person name="Li Q."/>
            <person name="Sha Z."/>
            <person name="Zhou H."/>
            <person name="Xie M."/>
            <person name="Yu Q."/>
            <person name="Liu Y."/>
            <person name="Xiang H."/>
            <person name="Wang N."/>
            <person name="Wu K."/>
            <person name="Yang C."/>
            <person name="Zhou Q."/>
            <person name="Liao X."/>
            <person name="Yang L."/>
            <person name="Hu Q."/>
            <person name="Zhang J."/>
            <person name="Meng L."/>
            <person name="Jin L."/>
            <person name="Tian Y."/>
            <person name="Lian J."/>
            <person name="Yang J."/>
            <person name="Miao G."/>
            <person name="Liu S."/>
            <person name="Liang Z."/>
            <person name="Yan F."/>
            <person name="Li Y."/>
            <person name="Sun B."/>
            <person name="Zhang H."/>
            <person name="Zhang J."/>
            <person name="Zhu Y."/>
            <person name="Du M."/>
            <person name="Zhao Y."/>
            <person name="Schartl M."/>
            <person name="Tang Q."/>
            <person name="Wang J."/>
        </authorList>
    </citation>
    <scope>NUCLEOTIDE SEQUENCE</scope>
</reference>
<keyword evidence="1" id="KW-0372">Hormone</keyword>
<keyword evidence="1" id="KW-0964">Secreted</keyword>
<dbReference type="InterPro" id="IPR023416">
    <property type="entry name" value="Transthyretin/HIU_hydrolase_d"/>
</dbReference>
<dbReference type="PRINTS" id="PR00189">
    <property type="entry name" value="TRNSTHYRETIN"/>
</dbReference>
<feature type="chain" id="PRO_5017851316" description="Transthyretin" evidence="1">
    <location>
        <begin position="20"/>
        <end position="131"/>
    </location>
</feature>
<evidence type="ECO:0000259" key="2">
    <source>
        <dbReference type="SMART" id="SM00095"/>
    </source>
</evidence>
<dbReference type="Pfam" id="PF00576">
    <property type="entry name" value="Transthyretin"/>
    <property type="match status" value="1"/>
</dbReference>
<feature type="domain" description="Transthyretin/hydroxyisourate hydrolase" evidence="2">
    <location>
        <begin position="20"/>
        <end position="130"/>
    </location>
</feature>
<comment type="subcellular location">
    <subcellularLocation>
        <location evidence="1">Secreted</location>
    </subcellularLocation>
</comment>
<dbReference type="InterPro" id="IPR000895">
    <property type="entry name" value="Transthyretin/HIU_hydrolase"/>
</dbReference>
<dbReference type="PANTHER" id="PTHR10395">
    <property type="entry name" value="URICASE AND TRANSTHYRETIN-RELATED"/>
    <property type="match status" value="1"/>
</dbReference>